<sequence>MRDIHRFGYITGLVDELFLAGHVIVRGATGNDDRYRYLVWVGCRAAVTTCNSTASVTTPVLRTRQTGRRSRLRMSRKFTGIAMDPSMLAASNDARFGGRLRHQDHHPVSEHDDVRHTHQHLIATAPQINLCNRGARKPKRRRLW</sequence>
<organism evidence="1">
    <name type="scientific">Mycobacterium leprae</name>
    <dbReference type="NCBI Taxonomy" id="1769"/>
    <lineage>
        <taxon>Bacteria</taxon>
        <taxon>Bacillati</taxon>
        <taxon>Actinomycetota</taxon>
        <taxon>Actinomycetes</taxon>
        <taxon>Mycobacteriales</taxon>
        <taxon>Mycobacteriaceae</taxon>
        <taxon>Mycobacterium</taxon>
    </lineage>
</organism>
<gene>
    <name evidence="1" type="primary">MLCL622.25</name>
</gene>
<name>O06088_MYCLR</name>
<protein>
    <submittedName>
        <fullName evidence="1">Uncharacterized protein MLCL622.25</fullName>
    </submittedName>
</protein>
<accession>O06088</accession>
<dbReference type="AlphaFoldDB" id="O06088"/>
<dbReference type="EMBL" id="Z95398">
    <property type="protein sequence ID" value="CAB08789.1"/>
    <property type="molecule type" value="Genomic_DNA"/>
</dbReference>
<reference evidence="1" key="3">
    <citation type="submission" date="1997-05" db="EMBL/GenBank/DDBJ databases">
        <authorList>
            <person name="Parkhill J."/>
            <person name="Barrell B.G."/>
            <person name="Rajandream M.A."/>
        </authorList>
    </citation>
    <scope>NUCLEOTIDE SEQUENCE</scope>
</reference>
<proteinExistence type="predicted"/>
<reference evidence="1" key="1">
    <citation type="journal article" date="1993" name="Mol. Microbiol.">
        <title>Use of an ordered cosmid library to deduce the genomic organization of Mycobacterium leprae.</title>
        <authorList>
            <person name="Eiglmeier K."/>
            <person name="Honore N."/>
            <person name="Woods S.A."/>
            <person name="Caudron B."/>
            <person name="Cole S.T."/>
        </authorList>
    </citation>
    <scope>NUCLEOTIDE SEQUENCE</scope>
</reference>
<reference evidence="1" key="2">
    <citation type="submission" date="1997-05" db="EMBL/GenBank/DDBJ databases">
        <authorList>
            <person name="Hamlin N."/>
            <person name="Churcher C.M."/>
        </authorList>
    </citation>
    <scope>NUCLEOTIDE SEQUENCE</scope>
</reference>
<evidence type="ECO:0000313" key="1">
    <source>
        <dbReference type="EMBL" id="CAB08789.1"/>
    </source>
</evidence>